<accession>U9SWR5</accession>
<evidence type="ECO:0000256" key="1">
    <source>
        <dbReference type="SAM" id="MobiDB-lite"/>
    </source>
</evidence>
<protein>
    <submittedName>
        <fullName evidence="2">Uncharacterized protein</fullName>
    </submittedName>
</protein>
<dbReference type="EMBL" id="KI297892">
    <property type="protein sequence ID" value="ERZ99536.1"/>
    <property type="molecule type" value="Genomic_DNA"/>
</dbReference>
<gene>
    <name evidence="2" type="ORF">GLOINDRAFT_329140</name>
</gene>
<proteinExistence type="predicted"/>
<evidence type="ECO:0000313" key="2">
    <source>
        <dbReference type="EMBL" id="ERZ99536.1"/>
    </source>
</evidence>
<feature type="region of interest" description="Disordered" evidence="1">
    <location>
        <begin position="372"/>
        <end position="403"/>
    </location>
</feature>
<dbReference type="HOGENOM" id="CLU_057175_0_0_1"/>
<reference evidence="2" key="1">
    <citation type="submission" date="2013-07" db="EMBL/GenBank/DDBJ databases">
        <title>The genome of an arbuscular mycorrhizal fungus provides insights into the evolution of the oldest plant symbiosis.</title>
        <authorList>
            <consortium name="DOE Joint Genome Institute"/>
            <person name="Tisserant E."/>
            <person name="Malbreil M."/>
            <person name="Kuo A."/>
            <person name="Kohler A."/>
            <person name="Symeonidi A."/>
            <person name="Balestrini R."/>
            <person name="Charron P."/>
            <person name="Duensing N."/>
            <person name="Frei-dit-Frey N."/>
            <person name="Gianinazzi-Pearson V."/>
            <person name="Gilbert B."/>
            <person name="Handa Y."/>
            <person name="Hijri M."/>
            <person name="Kaul R."/>
            <person name="Kawaguchi M."/>
            <person name="Krajinski F."/>
            <person name="Lammers P."/>
            <person name="Lapierre D."/>
            <person name="Masclaux F.G."/>
            <person name="Murat C."/>
            <person name="Morin E."/>
            <person name="Ndikumana S."/>
            <person name="Pagni M."/>
            <person name="Petitpierre D."/>
            <person name="Requena N."/>
            <person name="Rosikiewicz P."/>
            <person name="Riley R."/>
            <person name="Saito K."/>
            <person name="San Clemente H."/>
            <person name="Shapiro H."/>
            <person name="van Tuinen D."/>
            <person name="Becard G."/>
            <person name="Bonfante P."/>
            <person name="Paszkowski U."/>
            <person name="Shachar-Hill Y."/>
            <person name="Young J.P."/>
            <person name="Sanders I.R."/>
            <person name="Henrissat B."/>
            <person name="Rensing S.A."/>
            <person name="Grigoriev I.V."/>
            <person name="Corradi N."/>
            <person name="Roux C."/>
            <person name="Martin F."/>
        </authorList>
    </citation>
    <scope>NUCLEOTIDE SEQUENCE</scope>
    <source>
        <strain evidence="2">DAOM 197198</strain>
    </source>
</reference>
<dbReference type="VEuPathDB" id="FungiDB:RhiirFUN_000226"/>
<dbReference type="AlphaFoldDB" id="U9SWR5"/>
<sequence length="403" mass="46542">MDIGWLGTDCRVAFQYCLLIIIWCKISEGGISILPFNHYMVQDFGKCRLAYQYCLLIIIWCKISETVDVAFRHCLFNHFMVKSFRKKQAQPLAADALTALDTFLNSLEPLEGYIVKTGRKINLQLYGSGRSIKDFNGTASQFQNAIVLQLMGCALTFSQQHNPSLSFPIMKLAKDNFYKWVYLSQVPRDRDICHFLIEIHDTLEGRFENILKQKNPGTQSQITLESNNKALFSYQQELSKVDDFRKSAGNKVLGELPFQQIEGDEEDRNKGEAIFKEIESMYRFEHSEYDLYSPYEKQQNTYNNNPAHSSYAEQQQNTYNINPAHSSYAEQQQNTYNNNPAHSSYAEQQQNTYNNNSAHSSYAEQQQNTYNNNSAHSSYAEQQQNTYNNNPARSSYAEQQQNI</sequence>
<organism evidence="2">
    <name type="scientific">Rhizophagus irregularis (strain DAOM 181602 / DAOM 197198 / MUCL 43194)</name>
    <name type="common">Arbuscular mycorrhizal fungus</name>
    <name type="synonym">Glomus intraradices</name>
    <dbReference type="NCBI Taxonomy" id="747089"/>
    <lineage>
        <taxon>Eukaryota</taxon>
        <taxon>Fungi</taxon>
        <taxon>Fungi incertae sedis</taxon>
        <taxon>Mucoromycota</taxon>
        <taxon>Glomeromycotina</taxon>
        <taxon>Glomeromycetes</taxon>
        <taxon>Glomerales</taxon>
        <taxon>Glomeraceae</taxon>
        <taxon>Rhizophagus</taxon>
    </lineage>
</organism>
<dbReference type="eggNOG" id="ENOG502SBJU">
    <property type="taxonomic scope" value="Eukaryota"/>
</dbReference>
<name>U9SWR5_RHIID</name>